<evidence type="ECO:0000256" key="4">
    <source>
        <dbReference type="ARBA" id="ARBA00022741"/>
    </source>
</evidence>
<dbReference type="GO" id="GO:0005524">
    <property type="term" value="F:ATP binding"/>
    <property type="evidence" value="ECO:0007669"/>
    <property type="project" value="UniProtKB-KW"/>
</dbReference>
<feature type="binding site" evidence="9">
    <location>
        <position position="19"/>
    </location>
    <ligand>
        <name>ATP</name>
        <dbReference type="ChEBI" id="CHEBI:30616"/>
    </ligand>
</feature>
<feature type="binding site" evidence="9">
    <location>
        <position position="11"/>
    </location>
    <ligand>
        <name>substrate</name>
    </ligand>
</feature>
<dbReference type="SUPFAM" id="SSF52374">
    <property type="entry name" value="Nucleotidylyl transferase"/>
    <property type="match status" value="1"/>
</dbReference>
<keyword evidence="3 9" id="KW-0548">Nucleotidyltransferase</keyword>
<feature type="binding site" evidence="9">
    <location>
        <begin position="90"/>
        <end position="92"/>
    </location>
    <ligand>
        <name>ATP</name>
        <dbReference type="ChEBI" id="CHEBI:30616"/>
    </ligand>
</feature>
<evidence type="ECO:0000313" key="12">
    <source>
        <dbReference type="Proteomes" id="UP000001844"/>
    </source>
</evidence>
<evidence type="ECO:0000256" key="7">
    <source>
        <dbReference type="ARBA" id="ARBA00022993"/>
    </source>
</evidence>
<comment type="pathway">
    <text evidence="9">Cofactor biosynthesis; coenzyme A biosynthesis; CoA from (R)-pantothenate: step 4/5.</text>
</comment>
<dbReference type="STRING" id="472759.Nhal_2206"/>
<dbReference type="PANTHER" id="PTHR21342">
    <property type="entry name" value="PHOSPHOPANTETHEINE ADENYLYLTRANSFERASE"/>
    <property type="match status" value="1"/>
</dbReference>
<name>D5C574_NITHN</name>
<keyword evidence="1 9" id="KW-0963">Cytoplasm</keyword>
<evidence type="ECO:0000256" key="1">
    <source>
        <dbReference type="ARBA" id="ARBA00022490"/>
    </source>
</evidence>
<evidence type="ECO:0000256" key="8">
    <source>
        <dbReference type="ARBA" id="ARBA00029346"/>
    </source>
</evidence>
<feature type="site" description="Transition state stabilizer" evidence="9">
    <location>
        <position position="19"/>
    </location>
</feature>
<comment type="subcellular location">
    <subcellularLocation>
        <location evidence="9">Cytoplasm</location>
    </subcellularLocation>
</comment>
<feature type="binding site" evidence="9">
    <location>
        <position position="43"/>
    </location>
    <ligand>
        <name>substrate</name>
    </ligand>
</feature>
<evidence type="ECO:0000313" key="11">
    <source>
        <dbReference type="EMBL" id="ADE15297.1"/>
    </source>
</evidence>
<dbReference type="GO" id="GO:0005737">
    <property type="term" value="C:cytoplasm"/>
    <property type="evidence" value="ECO:0007669"/>
    <property type="project" value="UniProtKB-SubCell"/>
</dbReference>
<evidence type="ECO:0000256" key="3">
    <source>
        <dbReference type="ARBA" id="ARBA00022695"/>
    </source>
</evidence>
<dbReference type="InterPro" id="IPR004821">
    <property type="entry name" value="Cyt_trans-like"/>
</dbReference>
<dbReference type="OrthoDB" id="9806661at2"/>
<dbReference type="RefSeq" id="WP_013033160.1">
    <property type="nucleotide sequence ID" value="NC_013960.1"/>
</dbReference>
<comment type="similarity">
    <text evidence="9">Belongs to the bacterial CoaD family.</text>
</comment>
<dbReference type="GO" id="GO:0004595">
    <property type="term" value="F:pantetheine-phosphate adenylyltransferase activity"/>
    <property type="evidence" value="ECO:0007669"/>
    <property type="project" value="UniProtKB-UniRule"/>
</dbReference>
<evidence type="ECO:0000256" key="2">
    <source>
        <dbReference type="ARBA" id="ARBA00022679"/>
    </source>
</evidence>
<keyword evidence="12" id="KW-1185">Reference proteome</keyword>
<dbReference type="Gene3D" id="3.40.50.620">
    <property type="entry name" value="HUPs"/>
    <property type="match status" value="1"/>
</dbReference>
<dbReference type="HOGENOM" id="CLU_100149_0_1_6"/>
<dbReference type="KEGG" id="nhl:Nhal_2206"/>
<dbReference type="Pfam" id="PF01467">
    <property type="entry name" value="CTP_transf_like"/>
    <property type="match status" value="1"/>
</dbReference>
<feature type="binding site" evidence="9">
    <location>
        <position position="100"/>
    </location>
    <ligand>
        <name>ATP</name>
        <dbReference type="ChEBI" id="CHEBI:30616"/>
    </ligand>
</feature>
<protein>
    <recommendedName>
        <fullName evidence="9">Phosphopantetheine adenylyltransferase</fullName>
        <ecNumber evidence="9">2.7.7.3</ecNumber>
    </recommendedName>
    <alternativeName>
        <fullName evidence="9">Dephospho-CoA pyrophosphorylase</fullName>
    </alternativeName>
    <alternativeName>
        <fullName evidence="9">Pantetheine-phosphate adenylyltransferase</fullName>
        <shortName evidence="9">PPAT</shortName>
    </alternativeName>
</protein>
<comment type="function">
    <text evidence="9">Reversibly transfers an adenylyl group from ATP to 4'-phosphopantetheine, yielding dephospho-CoA (dPCoA) and pyrophosphate.</text>
</comment>
<keyword evidence="7 9" id="KW-0173">Coenzyme A biosynthesis</keyword>
<comment type="cofactor">
    <cofactor evidence="9">
        <name>Mg(2+)</name>
        <dbReference type="ChEBI" id="CHEBI:18420"/>
    </cofactor>
</comment>
<feature type="binding site" evidence="9">
    <location>
        <position position="75"/>
    </location>
    <ligand>
        <name>substrate</name>
    </ligand>
</feature>
<keyword evidence="4 9" id="KW-0547">Nucleotide-binding</keyword>
<dbReference type="eggNOG" id="COG0669">
    <property type="taxonomic scope" value="Bacteria"/>
</dbReference>
<dbReference type="AlphaFoldDB" id="D5C574"/>
<sequence length="160" mass="17294">MPNITAVYPGTFDPITRGHSDLVARAAPLFERIIVAVAASPVKAPCFSLEERVSLAEEVLADHPNVEVQGFDSLLADFARDCGARVLLRGLRAVSDFEYEFQLASMNRHLVPEVETLFLTPAEQYAFISASLVREVAALGGDVSPFVHPSVLAALTEKLG</sequence>
<dbReference type="Proteomes" id="UP000001844">
    <property type="component" value="Chromosome"/>
</dbReference>
<dbReference type="InterPro" id="IPR001980">
    <property type="entry name" value="PPAT"/>
</dbReference>
<dbReference type="PANTHER" id="PTHR21342:SF1">
    <property type="entry name" value="PHOSPHOPANTETHEINE ADENYLYLTRANSFERASE"/>
    <property type="match status" value="1"/>
</dbReference>
<dbReference type="NCBIfam" id="TIGR00125">
    <property type="entry name" value="cyt_tran_rel"/>
    <property type="match status" value="1"/>
</dbReference>
<dbReference type="EMBL" id="CP001798">
    <property type="protein sequence ID" value="ADE15297.1"/>
    <property type="molecule type" value="Genomic_DNA"/>
</dbReference>
<evidence type="ECO:0000256" key="9">
    <source>
        <dbReference type="HAMAP-Rule" id="MF_00151"/>
    </source>
</evidence>
<dbReference type="CDD" id="cd02163">
    <property type="entry name" value="PPAT"/>
    <property type="match status" value="1"/>
</dbReference>
<dbReference type="HAMAP" id="MF_00151">
    <property type="entry name" value="PPAT_bact"/>
    <property type="match status" value="1"/>
</dbReference>
<proteinExistence type="inferred from homology"/>
<keyword evidence="6 9" id="KW-0460">Magnesium</keyword>
<reference evidence="12" key="1">
    <citation type="submission" date="2010-04" db="EMBL/GenBank/DDBJ databases">
        <title>Complete genome sequence of Nitrosococcus halophilus Nc4, a salt-adapted, aerobic obligate ammonia-oxidizing sulfur purple bacterium.</title>
        <authorList>
            <consortium name="US DOE Joint Genome Institute"/>
            <person name="Campbell M.A."/>
            <person name="Malfatti S.A."/>
            <person name="Chain P.S.G."/>
            <person name="Heidelberg J.F."/>
            <person name="Ward B.B."/>
            <person name="Klotz M.G."/>
        </authorList>
    </citation>
    <scope>NUCLEOTIDE SEQUENCE [LARGE SCALE GENOMIC DNA]</scope>
    <source>
        <strain evidence="12">Nc4</strain>
    </source>
</reference>
<keyword evidence="5 9" id="KW-0067">ATP-binding</keyword>
<gene>
    <name evidence="9" type="primary">coaD</name>
    <name evidence="11" type="ordered locus">Nhal_2206</name>
</gene>
<dbReference type="PRINTS" id="PR01020">
    <property type="entry name" value="LPSBIOSNTHSS"/>
</dbReference>
<feature type="binding site" evidence="9">
    <location>
        <position position="89"/>
    </location>
    <ligand>
        <name>substrate</name>
    </ligand>
</feature>
<feature type="domain" description="Cytidyltransferase-like" evidence="10">
    <location>
        <begin position="7"/>
        <end position="135"/>
    </location>
</feature>
<keyword evidence="2 9" id="KW-0808">Transferase</keyword>
<organism evidence="11 12">
    <name type="scientific">Nitrosococcus halophilus (strain Nc4)</name>
    <dbReference type="NCBI Taxonomy" id="472759"/>
    <lineage>
        <taxon>Bacteria</taxon>
        <taxon>Pseudomonadati</taxon>
        <taxon>Pseudomonadota</taxon>
        <taxon>Gammaproteobacteria</taxon>
        <taxon>Chromatiales</taxon>
        <taxon>Chromatiaceae</taxon>
        <taxon>Nitrosococcus</taxon>
    </lineage>
</organism>
<evidence type="ECO:0000256" key="5">
    <source>
        <dbReference type="ARBA" id="ARBA00022840"/>
    </source>
</evidence>
<evidence type="ECO:0000256" key="6">
    <source>
        <dbReference type="ARBA" id="ARBA00022842"/>
    </source>
</evidence>
<comment type="subunit">
    <text evidence="9">Homohexamer.</text>
</comment>
<feature type="binding site" evidence="9">
    <location>
        <begin position="11"/>
        <end position="12"/>
    </location>
    <ligand>
        <name>ATP</name>
        <dbReference type="ChEBI" id="CHEBI:30616"/>
    </ligand>
</feature>
<dbReference type="NCBIfam" id="TIGR01510">
    <property type="entry name" value="coaD_prev_kdtB"/>
    <property type="match status" value="1"/>
</dbReference>
<dbReference type="GO" id="GO:0015937">
    <property type="term" value="P:coenzyme A biosynthetic process"/>
    <property type="evidence" value="ECO:0007669"/>
    <property type="project" value="UniProtKB-UniRule"/>
</dbReference>
<accession>D5C574</accession>
<feature type="binding site" evidence="9">
    <location>
        <begin position="125"/>
        <end position="131"/>
    </location>
    <ligand>
        <name>ATP</name>
        <dbReference type="ChEBI" id="CHEBI:30616"/>
    </ligand>
</feature>
<evidence type="ECO:0000259" key="10">
    <source>
        <dbReference type="Pfam" id="PF01467"/>
    </source>
</evidence>
<comment type="catalytic activity">
    <reaction evidence="8 9">
        <text>(R)-4'-phosphopantetheine + ATP + H(+) = 3'-dephospho-CoA + diphosphate</text>
        <dbReference type="Rhea" id="RHEA:19801"/>
        <dbReference type="ChEBI" id="CHEBI:15378"/>
        <dbReference type="ChEBI" id="CHEBI:30616"/>
        <dbReference type="ChEBI" id="CHEBI:33019"/>
        <dbReference type="ChEBI" id="CHEBI:57328"/>
        <dbReference type="ChEBI" id="CHEBI:61723"/>
        <dbReference type="EC" id="2.7.7.3"/>
    </reaction>
</comment>
<dbReference type="EC" id="2.7.7.3" evidence="9"/>
<dbReference type="UniPathway" id="UPA00241">
    <property type="reaction ID" value="UER00355"/>
</dbReference>
<dbReference type="InterPro" id="IPR014729">
    <property type="entry name" value="Rossmann-like_a/b/a_fold"/>
</dbReference>